<organism evidence="4 5">
    <name type="scientific">Microbispora rosea</name>
    <dbReference type="NCBI Taxonomy" id="58117"/>
    <lineage>
        <taxon>Bacteria</taxon>
        <taxon>Bacillati</taxon>
        <taxon>Actinomycetota</taxon>
        <taxon>Actinomycetes</taxon>
        <taxon>Streptosporangiales</taxon>
        <taxon>Streptosporangiaceae</taxon>
        <taxon>Microbispora</taxon>
    </lineage>
</organism>
<evidence type="ECO:0000313" key="4">
    <source>
        <dbReference type="EMBL" id="SIR88273.1"/>
    </source>
</evidence>
<dbReference type="RefSeq" id="WP_076438085.1">
    <property type="nucleotide sequence ID" value="NZ_FTNI01000018.1"/>
</dbReference>
<reference evidence="5" key="1">
    <citation type="submission" date="2017-01" db="EMBL/GenBank/DDBJ databases">
        <authorList>
            <person name="Varghese N."/>
            <person name="Submissions S."/>
        </authorList>
    </citation>
    <scope>NUCLEOTIDE SEQUENCE [LARGE SCALE GENOMIC DNA]</scope>
    <source>
        <strain evidence="5">ATCC 12950</strain>
    </source>
</reference>
<sequence>MYDVIVVGGGVTGAASAALLAREGLRVLVCDRTRLPAPAVSTHFFGPTTLSFLDRLGVLDEVLATGAPPLRRWHLEVEGGYYGAPMLPRSPYHYNLCVRRETLSGVLLRAASRHGAEIRERSPVRSLRWDGDQVIGIEGAGWSEKARIVVGADGRGSATARQAGAATTFDAGAMRCTFHAYWEDVVPLPAPALELWHDDGHVLQVGPCDGGRWVIMVSAPLEEYAALRAGAGGDEGYERLLRSIPAMADRLRAARRVSPVYASKSLRNFHREPAGPGWRLAGDAYCHKDPLFGAGITDACAAAETLAATVPLAVDGDTPQARESYATRLDERVGRKVRAGLAGLRIDPPEPGQLAWIRGVLAHPGLALEMTRRCSELFAGLPEDRRDFWQRVADGASEVLGLPPAASVDPS</sequence>
<dbReference type="SUPFAM" id="SSF51905">
    <property type="entry name" value="FAD/NAD(P)-binding domain"/>
    <property type="match status" value="1"/>
</dbReference>
<dbReference type="OrthoDB" id="103324at2"/>
<dbReference type="PANTHER" id="PTHR43747:SF5">
    <property type="entry name" value="FAD-BINDING DOMAIN-CONTAINING PROTEIN"/>
    <property type="match status" value="1"/>
</dbReference>
<dbReference type="GO" id="GO:0071949">
    <property type="term" value="F:FAD binding"/>
    <property type="evidence" value="ECO:0007669"/>
    <property type="project" value="InterPro"/>
</dbReference>
<gene>
    <name evidence="4" type="ORF">SAMN05421833_11866</name>
</gene>
<dbReference type="EMBL" id="FTNI01000018">
    <property type="protein sequence ID" value="SIR88273.1"/>
    <property type="molecule type" value="Genomic_DNA"/>
</dbReference>
<dbReference type="STRING" id="58117.SAMN05421833_11866"/>
<dbReference type="InterPro" id="IPR036188">
    <property type="entry name" value="FAD/NAD-bd_sf"/>
</dbReference>
<evidence type="ECO:0000259" key="3">
    <source>
        <dbReference type="Pfam" id="PF01494"/>
    </source>
</evidence>
<name>A0A1N7EJK0_9ACTN</name>
<dbReference type="Proteomes" id="UP000186096">
    <property type="component" value="Unassembled WGS sequence"/>
</dbReference>
<keyword evidence="5" id="KW-1185">Reference proteome</keyword>
<feature type="domain" description="FAD-binding" evidence="3">
    <location>
        <begin position="2"/>
        <end position="308"/>
    </location>
</feature>
<evidence type="ECO:0000256" key="1">
    <source>
        <dbReference type="ARBA" id="ARBA00023002"/>
    </source>
</evidence>
<proteinExistence type="inferred from homology"/>
<dbReference type="InterPro" id="IPR050816">
    <property type="entry name" value="Flavin-dep_Halogenase_NPB"/>
</dbReference>
<dbReference type="GO" id="GO:0016491">
    <property type="term" value="F:oxidoreductase activity"/>
    <property type="evidence" value="ECO:0007669"/>
    <property type="project" value="UniProtKB-KW"/>
</dbReference>
<dbReference type="PANTHER" id="PTHR43747">
    <property type="entry name" value="FAD-BINDING PROTEIN"/>
    <property type="match status" value="1"/>
</dbReference>
<dbReference type="Gene3D" id="3.50.50.60">
    <property type="entry name" value="FAD/NAD(P)-binding domain"/>
    <property type="match status" value="1"/>
</dbReference>
<comment type="similarity">
    <text evidence="2">Belongs to the flavin-dependent halogenase family. Bacterial tryptophan halogenase subfamily.</text>
</comment>
<dbReference type="InterPro" id="IPR002938">
    <property type="entry name" value="FAD-bd"/>
</dbReference>
<keyword evidence="1" id="KW-0560">Oxidoreductase</keyword>
<dbReference type="AlphaFoldDB" id="A0A1N7EJK0"/>
<evidence type="ECO:0000313" key="5">
    <source>
        <dbReference type="Proteomes" id="UP000186096"/>
    </source>
</evidence>
<protein>
    <submittedName>
        <fullName evidence="4">2-polyprenyl-6-methoxyphenol hydroxylase</fullName>
    </submittedName>
</protein>
<evidence type="ECO:0000256" key="2">
    <source>
        <dbReference type="ARBA" id="ARBA00038396"/>
    </source>
</evidence>
<dbReference type="Pfam" id="PF01494">
    <property type="entry name" value="FAD_binding_3"/>
    <property type="match status" value="1"/>
</dbReference>
<dbReference type="PRINTS" id="PR00420">
    <property type="entry name" value="RNGMNOXGNASE"/>
</dbReference>
<accession>A0A1N7EJK0</accession>